<dbReference type="PANTHER" id="PTHR28618">
    <property type="entry name" value="CENTROSOMAL PROTEIN POC5"/>
    <property type="match status" value="1"/>
</dbReference>
<comment type="function">
    <text evidence="10">Essential for the assembly of the distal half of centrioles, required for centriole elongation. Acts as a negative regulator of centriole elongation.</text>
</comment>
<dbReference type="GeneTree" id="ENSGT00940000164571"/>
<evidence type="ECO:0000256" key="10">
    <source>
        <dbReference type="ARBA" id="ARBA00049959"/>
    </source>
</evidence>
<comment type="subcellular location">
    <subcellularLocation>
        <location evidence="1">Cytoplasm</location>
        <location evidence="1">Cytoskeleton</location>
        <location evidence="1">Microtubule organizing center</location>
        <location evidence="1">Centrosome</location>
        <location evidence="1">Centriole</location>
    </subcellularLocation>
</comment>
<dbReference type="InterPro" id="IPR033351">
    <property type="entry name" value="POC5"/>
</dbReference>
<dbReference type="GO" id="GO:0042462">
    <property type="term" value="P:eye photoreceptor cell development"/>
    <property type="evidence" value="ECO:0007669"/>
    <property type="project" value="Ensembl"/>
</dbReference>
<feature type="region of interest" description="Disordered" evidence="12">
    <location>
        <begin position="539"/>
        <end position="585"/>
    </location>
</feature>
<evidence type="ECO:0000256" key="6">
    <source>
        <dbReference type="ARBA" id="ARBA00023054"/>
    </source>
</evidence>
<evidence type="ECO:0000256" key="7">
    <source>
        <dbReference type="ARBA" id="ARBA00023212"/>
    </source>
</evidence>
<feature type="compositionally biased region" description="Polar residues" evidence="12">
    <location>
        <begin position="55"/>
        <end position="64"/>
    </location>
</feature>
<evidence type="ECO:0000256" key="11">
    <source>
        <dbReference type="SAM" id="Coils"/>
    </source>
</evidence>
<protein>
    <recommendedName>
        <fullName evidence="3">Centrosomal protein POC5</fullName>
    </recommendedName>
    <alternativeName>
        <fullName evidence="9">Protein of centriole 5</fullName>
    </alternativeName>
</protein>
<dbReference type="Ensembl" id="ENSLLET00000036177.1">
    <property type="protein sequence ID" value="ENSLLEP00000034851.1"/>
    <property type="gene ID" value="ENSLLEG00000021871.1"/>
</dbReference>
<evidence type="ECO:0000256" key="8">
    <source>
        <dbReference type="ARBA" id="ARBA00023306"/>
    </source>
</evidence>
<dbReference type="OrthoDB" id="10064898at2759"/>
<evidence type="ECO:0000256" key="4">
    <source>
        <dbReference type="ARBA" id="ARBA00022490"/>
    </source>
</evidence>
<evidence type="ECO:0000256" key="9">
    <source>
        <dbReference type="ARBA" id="ARBA00031694"/>
    </source>
</evidence>
<feature type="region of interest" description="Disordered" evidence="12">
    <location>
        <begin position="48"/>
        <end position="71"/>
    </location>
</feature>
<name>A0A8C5Q925_9ANUR</name>
<evidence type="ECO:0000256" key="3">
    <source>
        <dbReference type="ARBA" id="ARBA00014910"/>
    </source>
</evidence>
<dbReference type="GO" id="GO:0007632">
    <property type="term" value="P:visual behavior"/>
    <property type="evidence" value="ECO:0007669"/>
    <property type="project" value="Ensembl"/>
</dbReference>
<dbReference type="Proteomes" id="UP000694569">
    <property type="component" value="Unplaced"/>
</dbReference>
<dbReference type="GO" id="GO:0032391">
    <property type="term" value="C:photoreceptor connecting cilium"/>
    <property type="evidence" value="ECO:0007669"/>
    <property type="project" value="Ensembl"/>
</dbReference>
<feature type="coiled-coil region" evidence="11">
    <location>
        <begin position="334"/>
        <end position="368"/>
    </location>
</feature>
<keyword evidence="5" id="KW-0677">Repeat</keyword>
<feature type="region of interest" description="Disordered" evidence="12">
    <location>
        <begin position="424"/>
        <end position="457"/>
    </location>
</feature>
<feature type="region of interest" description="Disordered" evidence="12">
    <location>
        <begin position="1"/>
        <end position="28"/>
    </location>
</feature>
<dbReference type="AlphaFoldDB" id="A0A8C5Q925"/>
<reference evidence="13" key="1">
    <citation type="submission" date="2025-08" db="UniProtKB">
        <authorList>
            <consortium name="Ensembl"/>
        </authorList>
    </citation>
    <scope>IDENTIFICATION</scope>
</reference>
<feature type="coiled-coil region" evidence="11">
    <location>
        <begin position="195"/>
        <end position="226"/>
    </location>
</feature>
<evidence type="ECO:0000313" key="14">
    <source>
        <dbReference type="Proteomes" id="UP000694569"/>
    </source>
</evidence>
<keyword evidence="6 11" id="KW-0175">Coiled coil</keyword>
<reference evidence="13" key="2">
    <citation type="submission" date="2025-09" db="UniProtKB">
        <authorList>
            <consortium name="Ensembl"/>
        </authorList>
    </citation>
    <scope>IDENTIFICATION</scope>
</reference>
<evidence type="ECO:0000256" key="12">
    <source>
        <dbReference type="SAM" id="MobiDB-lite"/>
    </source>
</evidence>
<evidence type="ECO:0000256" key="2">
    <source>
        <dbReference type="ARBA" id="ARBA00010411"/>
    </source>
</evidence>
<keyword evidence="8" id="KW-0131">Cell cycle</keyword>
<proteinExistence type="inferred from homology"/>
<feature type="compositionally biased region" description="Polar residues" evidence="12">
    <location>
        <begin position="424"/>
        <end position="440"/>
    </location>
</feature>
<organism evidence="13 14">
    <name type="scientific">Leptobrachium leishanense</name>
    <name type="common">Leishan spiny toad</name>
    <dbReference type="NCBI Taxonomy" id="445787"/>
    <lineage>
        <taxon>Eukaryota</taxon>
        <taxon>Metazoa</taxon>
        <taxon>Chordata</taxon>
        <taxon>Craniata</taxon>
        <taxon>Vertebrata</taxon>
        <taxon>Euteleostomi</taxon>
        <taxon>Amphibia</taxon>
        <taxon>Batrachia</taxon>
        <taxon>Anura</taxon>
        <taxon>Pelobatoidea</taxon>
        <taxon>Megophryidae</taxon>
        <taxon>Leptobrachium</taxon>
    </lineage>
</organism>
<accession>A0A8C5Q925</accession>
<sequence>MSSDDESSRSVLVPKDSDHGSSVSSDLQDEYDELLQYAVVTPKLESFFPRDHQQQAEQTKNGRYSRQRETVQEQISVKNSCVSSLDHIRESSGRASKTAVTEGAALHMSPLTVCNPEEHITQRALVTGMEPFSDVHSEDLSIPSSSNFQTGRIRVTELPVCPENMKDVENLLDLWSANLKTNVMVELSKWKLTIIEQHELEMKKHREQYNEDISRLSNHIDSLQDILQTNEASMQRKDETLLLALRVCVISKLAHALEKQRQKVRLMRAFTHWKIQYSNARQENYVCNLADRHHTNTLLKNTWRAWRSIIEANWKDKVEKACRARAEDVCVELSNEYESRLTQLNGALEDAKGEVQRLQAERGHYEGSMKKAFMRGVCALNLEAMSMFQGKESRMEHADFVPRREEFGSSPSVVFQHPLVTASCQQDQPSPLHPSTSEQTFRPHFGPSSASLSKEDDSIPVVMSATASGSSLLSTQKQPLTRVVTSGQQKAGRTITARITARSDLTQKIGKAGVNVMSMGVSPPMASVVVEKHHPVTQQTISQATAAKYPRSSLQSASSASGRSTGQSGRGPQVPSSIHTIKVVD</sequence>
<evidence type="ECO:0000313" key="13">
    <source>
        <dbReference type="Ensembl" id="ENSLLEP00000034851.1"/>
    </source>
</evidence>
<dbReference type="GO" id="GO:0005814">
    <property type="term" value="C:centriole"/>
    <property type="evidence" value="ECO:0007669"/>
    <property type="project" value="UniProtKB-SubCell"/>
</dbReference>
<keyword evidence="14" id="KW-1185">Reference proteome</keyword>
<evidence type="ECO:0000256" key="5">
    <source>
        <dbReference type="ARBA" id="ARBA00022737"/>
    </source>
</evidence>
<keyword evidence="7" id="KW-0206">Cytoskeleton</keyword>
<dbReference type="PANTHER" id="PTHR28618:SF1">
    <property type="entry name" value="CENTROSOMAL PROTEIN POC5"/>
    <property type="match status" value="1"/>
</dbReference>
<comment type="similarity">
    <text evidence="2">Belongs to the POC5 family.</text>
</comment>
<feature type="compositionally biased region" description="Low complexity" evidence="12">
    <location>
        <begin position="552"/>
        <end position="571"/>
    </location>
</feature>
<evidence type="ECO:0000256" key="1">
    <source>
        <dbReference type="ARBA" id="ARBA00004114"/>
    </source>
</evidence>
<keyword evidence="4" id="KW-0963">Cytoplasm</keyword>